<name>A0A1F7X4U3_9BACT</name>
<dbReference type="PANTHER" id="PTHR43685:SF2">
    <property type="entry name" value="GLYCOSYLTRANSFERASE 2-LIKE DOMAIN-CONTAINING PROTEIN"/>
    <property type="match status" value="1"/>
</dbReference>
<accession>A0A1F7X4U3</accession>
<dbReference type="EMBL" id="MGFP01000017">
    <property type="protein sequence ID" value="OGM10027.1"/>
    <property type="molecule type" value="Genomic_DNA"/>
</dbReference>
<dbReference type="InterPro" id="IPR001173">
    <property type="entry name" value="Glyco_trans_2-like"/>
</dbReference>
<dbReference type="InterPro" id="IPR029044">
    <property type="entry name" value="Nucleotide-diphossugar_trans"/>
</dbReference>
<dbReference type="InterPro" id="IPR050834">
    <property type="entry name" value="Glycosyltransf_2"/>
</dbReference>
<dbReference type="Proteomes" id="UP000179219">
    <property type="component" value="Unassembled WGS sequence"/>
</dbReference>
<evidence type="ECO:0000313" key="2">
    <source>
        <dbReference type="EMBL" id="OGM10027.1"/>
    </source>
</evidence>
<evidence type="ECO:0000313" key="3">
    <source>
        <dbReference type="Proteomes" id="UP000179219"/>
    </source>
</evidence>
<organism evidence="2 3">
    <name type="scientific">Candidatus Woesebacteria bacterium RBG_13_34_9</name>
    <dbReference type="NCBI Taxonomy" id="1802477"/>
    <lineage>
        <taxon>Bacteria</taxon>
        <taxon>Candidatus Woeseibacteriota</taxon>
    </lineage>
</organism>
<dbReference type="Pfam" id="PF00535">
    <property type="entry name" value="Glycos_transf_2"/>
    <property type="match status" value="1"/>
</dbReference>
<gene>
    <name evidence="2" type="ORF">A2159_02950</name>
</gene>
<dbReference type="PANTHER" id="PTHR43685">
    <property type="entry name" value="GLYCOSYLTRANSFERASE"/>
    <property type="match status" value="1"/>
</dbReference>
<protein>
    <recommendedName>
        <fullName evidence="1">Glycosyltransferase 2-like domain-containing protein</fullName>
    </recommendedName>
</protein>
<proteinExistence type="predicted"/>
<dbReference type="Gene3D" id="3.90.550.10">
    <property type="entry name" value="Spore Coat Polysaccharide Biosynthesis Protein SpsA, Chain A"/>
    <property type="match status" value="1"/>
</dbReference>
<sequence>MIFPDKYTFDKFNTKRVSYILPTKNRATFLKKALEKIKKLKKQNDELIVIEGLSSDSTRKIIESYKNIIDKFISEPDINPTHAVNKGILIASGKYIKNLTDDDIFYAKAMDKAIKIMDANPDVDVLECGGVQHLTTLNKIRIIYRKPGINYGKSTNDIFYHGFNGVGLIIKRSAFAQTGIFPLNIVSDFAFIINCIKNGANVKFCRIKLYKQLVHKTNISFSPEVPGALYDLVRQFAPKKYYFPYAANYYIKKIPLLKILFYPVLYIHSLYYKHIFTDINDKSNNKKYIWDGGFS</sequence>
<reference evidence="2 3" key="1">
    <citation type="journal article" date="2016" name="Nat. Commun.">
        <title>Thousands of microbial genomes shed light on interconnected biogeochemical processes in an aquifer system.</title>
        <authorList>
            <person name="Anantharaman K."/>
            <person name="Brown C.T."/>
            <person name="Hug L.A."/>
            <person name="Sharon I."/>
            <person name="Castelle C.J."/>
            <person name="Probst A.J."/>
            <person name="Thomas B.C."/>
            <person name="Singh A."/>
            <person name="Wilkins M.J."/>
            <person name="Karaoz U."/>
            <person name="Brodie E.L."/>
            <person name="Williams K.H."/>
            <person name="Hubbard S.S."/>
            <person name="Banfield J.F."/>
        </authorList>
    </citation>
    <scope>NUCLEOTIDE SEQUENCE [LARGE SCALE GENOMIC DNA]</scope>
</reference>
<evidence type="ECO:0000259" key="1">
    <source>
        <dbReference type="Pfam" id="PF00535"/>
    </source>
</evidence>
<dbReference type="SUPFAM" id="SSF53448">
    <property type="entry name" value="Nucleotide-diphospho-sugar transferases"/>
    <property type="match status" value="1"/>
</dbReference>
<feature type="domain" description="Glycosyltransferase 2-like" evidence="1">
    <location>
        <begin position="18"/>
        <end position="143"/>
    </location>
</feature>
<comment type="caution">
    <text evidence="2">The sequence shown here is derived from an EMBL/GenBank/DDBJ whole genome shotgun (WGS) entry which is preliminary data.</text>
</comment>
<dbReference type="AlphaFoldDB" id="A0A1F7X4U3"/>